<name>A0A0E9UN83_ANGAN</name>
<protein>
    <submittedName>
        <fullName evidence="1">Uncharacterized protein</fullName>
    </submittedName>
</protein>
<proteinExistence type="predicted"/>
<accession>A0A0E9UN83</accession>
<reference evidence="1" key="2">
    <citation type="journal article" date="2015" name="Fish Shellfish Immunol.">
        <title>Early steps in the European eel (Anguilla anguilla)-Vibrio vulnificus interaction in the gills: Role of the RtxA13 toxin.</title>
        <authorList>
            <person name="Callol A."/>
            <person name="Pajuelo D."/>
            <person name="Ebbesson L."/>
            <person name="Teles M."/>
            <person name="MacKenzie S."/>
            <person name="Amaro C."/>
        </authorList>
    </citation>
    <scope>NUCLEOTIDE SEQUENCE</scope>
</reference>
<organism evidence="1">
    <name type="scientific">Anguilla anguilla</name>
    <name type="common">European freshwater eel</name>
    <name type="synonym">Muraena anguilla</name>
    <dbReference type="NCBI Taxonomy" id="7936"/>
    <lineage>
        <taxon>Eukaryota</taxon>
        <taxon>Metazoa</taxon>
        <taxon>Chordata</taxon>
        <taxon>Craniata</taxon>
        <taxon>Vertebrata</taxon>
        <taxon>Euteleostomi</taxon>
        <taxon>Actinopterygii</taxon>
        <taxon>Neopterygii</taxon>
        <taxon>Teleostei</taxon>
        <taxon>Anguilliformes</taxon>
        <taxon>Anguillidae</taxon>
        <taxon>Anguilla</taxon>
    </lineage>
</organism>
<sequence length="13" mass="1294">MNTSSSSGPEGQI</sequence>
<evidence type="ECO:0000313" key="1">
    <source>
        <dbReference type="EMBL" id="JAH66413.1"/>
    </source>
</evidence>
<dbReference type="EMBL" id="GBXM01042164">
    <property type="protein sequence ID" value="JAH66413.1"/>
    <property type="molecule type" value="Transcribed_RNA"/>
</dbReference>
<reference evidence="1" key="1">
    <citation type="submission" date="2014-11" db="EMBL/GenBank/DDBJ databases">
        <authorList>
            <person name="Amaro Gonzalez C."/>
        </authorList>
    </citation>
    <scope>NUCLEOTIDE SEQUENCE</scope>
</reference>